<dbReference type="EMBL" id="JAUYVU010000002">
    <property type="protein sequence ID" value="MDP2540692.1"/>
    <property type="molecule type" value="Genomic_DNA"/>
</dbReference>
<comment type="caution">
    <text evidence="2">The sequence shown here is derived from an EMBL/GenBank/DDBJ whole genome shotgun (WGS) entry which is preliminary data.</text>
</comment>
<organism evidence="2 3">
    <name type="scientific">Tenacibaculum discolor</name>
    <dbReference type="NCBI Taxonomy" id="361581"/>
    <lineage>
        <taxon>Bacteria</taxon>
        <taxon>Pseudomonadati</taxon>
        <taxon>Bacteroidota</taxon>
        <taxon>Flavobacteriia</taxon>
        <taxon>Flavobacteriales</taxon>
        <taxon>Flavobacteriaceae</taxon>
        <taxon>Tenacibaculum</taxon>
    </lineage>
</organism>
<proteinExistence type="predicted"/>
<dbReference type="Proteomes" id="UP001242342">
    <property type="component" value="Unassembled WGS sequence"/>
</dbReference>
<gene>
    <name evidence="2" type="ORF">CSC81_03920</name>
    <name evidence="1" type="ORF">Q8W23_04315</name>
</gene>
<evidence type="ECO:0000313" key="3">
    <source>
        <dbReference type="Proteomes" id="UP000222163"/>
    </source>
</evidence>
<reference evidence="2 3" key="1">
    <citation type="journal article" date="2016" name="Nat. Commun.">
        <title>Microbial interactions lead to rapid micro-scale successions on model marine particles.</title>
        <authorList>
            <person name="Datta M.S."/>
            <person name="Sliwerska E."/>
            <person name="Gore J."/>
            <person name="Polz M.F."/>
            <person name="Cordero O.X."/>
        </authorList>
    </citation>
    <scope>NUCLEOTIDE SEQUENCE [LARGE SCALE GENOMIC DNA]</scope>
    <source>
        <strain evidence="2 3">4G03</strain>
    </source>
</reference>
<accession>A0A2G1BXC9</accession>
<dbReference type="Proteomes" id="UP000222163">
    <property type="component" value="Unassembled WGS sequence"/>
</dbReference>
<evidence type="ECO:0000313" key="1">
    <source>
        <dbReference type="EMBL" id="MDP2540692.1"/>
    </source>
</evidence>
<dbReference type="EMBL" id="PDUU01000003">
    <property type="protein sequence ID" value="PHN98648.1"/>
    <property type="molecule type" value="Genomic_DNA"/>
</dbReference>
<protein>
    <submittedName>
        <fullName evidence="2">Uncharacterized protein</fullName>
    </submittedName>
</protein>
<evidence type="ECO:0000313" key="2">
    <source>
        <dbReference type="EMBL" id="PHN98648.1"/>
    </source>
</evidence>
<evidence type="ECO:0000313" key="4">
    <source>
        <dbReference type="Proteomes" id="UP001242342"/>
    </source>
</evidence>
<dbReference type="RefSeq" id="WP_099214467.1">
    <property type="nucleotide sequence ID" value="NZ_JAUYVU010000002.1"/>
</dbReference>
<reference evidence="2" key="2">
    <citation type="submission" date="2017-10" db="EMBL/GenBank/DDBJ databases">
        <authorList>
            <person name="Enke T.N."/>
            <person name="Cordero O.X."/>
        </authorList>
    </citation>
    <scope>NUCLEOTIDE SEQUENCE</scope>
    <source>
        <strain evidence="2">4G03</strain>
    </source>
</reference>
<dbReference type="AlphaFoldDB" id="A0A2G1BXC9"/>
<name>A0A2G1BXC9_9FLAO</name>
<reference evidence="1 4" key="3">
    <citation type="submission" date="2023-07" db="EMBL/GenBank/DDBJ databases">
        <title>Genome content predicts the carbon catabolic preferences of heterotrophic bacteria.</title>
        <authorList>
            <person name="Gralka M."/>
        </authorList>
    </citation>
    <scope>NUCLEOTIDE SEQUENCE [LARGE SCALE GENOMIC DNA]</scope>
    <source>
        <strain evidence="1 4">4G03</strain>
    </source>
</reference>
<keyword evidence="4" id="KW-1185">Reference proteome</keyword>
<sequence>MKSPESLNYLVLNELAGLFNAQLCDFTFYATLPDLPKTETDFVKLLDSVPIGNEFFDSTVPLNYFSEVYGEILKAQINQPLSIEIGLNNYNNTENWIVPYTVPKYTPTLNTVKEAIENSSKSHLIVKSNQHPIRIPVYPEFPVLVVSNPLMEFNKQVEKAIITTTITFNQASSQRILFGNWFSSAAFLYAYQTPSNWDDSVISWETVFNEETGILKYINSYITAVSDMTIEIHISGNYNRETITMLESVPEQVIFPFYQKINNSSISYRLEEDKSITIRLVVPKNQNYVFGMQYISVKHLLT</sequence>